<dbReference type="AlphaFoldDB" id="A0A1H7U3T4"/>
<evidence type="ECO:0000256" key="1">
    <source>
        <dbReference type="ARBA" id="ARBA00022679"/>
    </source>
</evidence>
<evidence type="ECO:0000259" key="2">
    <source>
        <dbReference type="Pfam" id="PF00534"/>
    </source>
</evidence>
<dbReference type="SUPFAM" id="SSF53756">
    <property type="entry name" value="UDP-Glycosyltransferase/glycogen phosphorylase"/>
    <property type="match status" value="1"/>
</dbReference>
<dbReference type="STRING" id="332977.SAMN05421740_11363"/>
<protein>
    <submittedName>
        <fullName evidence="4">Glycosyltransferase involved in cell wall bisynthesis</fullName>
    </submittedName>
</protein>
<dbReference type="Gene3D" id="3.40.50.2000">
    <property type="entry name" value="Glycogen Phosphorylase B"/>
    <property type="match status" value="2"/>
</dbReference>
<name>A0A1H7U3T4_9SPHI</name>
<dbReference type="Proteomes" id="UP000198916">
    <property type="component" value="Unassembled WGS sequence"/>
</dbReference>
<accession>A0A1H7U3T4</accession>
<evidence type="ECO:0000259" key="3">
    <source>
        <dbReference type="Pfam" id="PF13439"/>
    </source>
</evidence>
<reference evidence="5" key="1">
    <citation type="submission" date="2016-10" db="EMBL/GenBank/DDBJ databases">
        <authorList>
            <person name="Varghese N."/>
            <person name="Submissions S."/>
        </authorList>
    </citation>
    <scope>NUCLEOTIDE SEQUENCE [LARGE SCALE GENOMIC DNA]</scope>
    <source>
        <strain evidence="5">Jip14</strain>
    </source>
</reference>
<keyword evidence="5" id="KW-1185">Reference proteome</keyword>
<dbReference type="InterPro" id="IPR028098">
    <property type="entry name" value="Glyco_trans_4-like_N"/>
</dbReference>
<evidence type="ECO:0000313" key="5">
    <source>
        <dbReference type="Proteomes" id="UP000198916"/>
    </source>
</evidence>
<dbReference type="PANTHER" id="PTHR46401">
    <property type="entry name" value="GLYCOSYLTRANSFERASE WBBK-RELATED"/>
    <property type="match status" value="1"/>
</dbReference>
<dbReference type="Pfam" id="PF13439">
    <property type="entry name" value="Glyco_transf_4"/>
    <property type="match status" value="1"/>
</dbReference>
<evidence type="ECO:0000313" key="4">
    <source>
        <dbReference type="EMBL" id="SEL91338.1"/>
    </source>
</evidence>
<dbReference type="RefSeq" id="WP_245747722.1">
    <property type="nucleotide sequence ID" value="NZ_FNZR01000013.1"/>
</dbReference>
<dbReference type="EMBL" id="FNZR01000013">
    <property type="protein sequence ID" value="SEL91338.1"/>
    <property type="molecule type" value="Genomic_DNA"/>
</dbReference>
<proteinExistence type="predicted"/>
<dbReference type="GO" id="GO:0009103">
    <property type="term" value="P:lipopolysaccharide biosynthetic process"/>
    <property type="evidence" value="ECO:0007669"/>
    <property type="project" value="TreeGrafter"/>
</dbReference>
<sequence>MEGSVMAVRVLIDSRWDGDTGIGKLYREVMARMPAGVSPAYVQNQLGLGNLLTPLMLAREISRADADVFYSPSFMPPLYSRIPFVFTIHDLMHLFYYTSLHRLYYKQVIARLAARAKKVITVSHFSKHQLVELLGIDEQRIAVVYNGVDVRYQENTRSFPSERPYFLYVGNRRKNKNIPNMLSAFAQARIPQEFMFYLSGHPDGELAAHIDRLGIGGRVRFLGFVAEEDMPALYKGAFATLFVSLMEGFGLPVIESMASGTPVITSSVSALPEVAGEAGICVDPTAPDAIAVAMEELVADTARYDALRHQGIQRAAQFSWDKTAAETWSILVG</sequence>
<dbReference type="PANTHER" id="PTHR46401:SF2">
    <property type="entry name" value="GLYCOSYLTRANSFERASE WBBK-RELATED"/>
    <property type="match status" value="1"/>
</dbReference>
<dbReference type="InterPro" id="IPR001296">
    <property type="entry name" value="Glyco_trans_1"/>
</dbReference>
<dbReference type="CDD" id="cd03809">
    <property type="entry name" value="GT4_MtfB-like"/>
    <property type="match status" value="1"/>
</dbReference>
<feature type="domain" description="Glycosyltransferase subfamily 4-like N-terminal" evidence="3">
    <location>
        <begin position="29"/>
        <end position="150"/>
    </location>
</feature>
<feature type="domain" description="Glycosyl transferase family 1" evidence="2">
    <location>
        <begin position="158"/>
        <end position="312"/>
    </location>
</feature>
<keyword evidence="1 4" id="KW-0808">Transferase</keyword>
<dbReference type="Pfam" id="PF00534">
    <property type="entry name" value="Glycos_transf_1"/>
    <property type="match status" value="1"/>
</dbReference>
<gene>
    <name evidence="4" type="ORF">SAMN05421740_11363</name>
</gene>
<dbReference type="GO" id="GO:0016757">
    <property type="term" value="F:glycosyltransferase activity"/>
    <property type="evidence" value="ECO:0007669"/>
    <property type="project" value="InterPro"/>
</dbReference>
<organism evidence="4 5">
    <name type="scientific">Parapedobacter koreensis</name>
    <dbReference type="NCBI Taxonomy" id="332977"/>
    <lineage>
        <taxon>Bacteria</taxon>
        <taxon>Pseudomonadati</taxon>
        <taxon>Bacteroidota</taxon>
        <taxon>Sphingobacteriia</taxon>
        <taxon>Sphingobacteriales</taxon>
        <taxon>Sphingobacteriaceae</taxon>
        <taxon>Parapedobacter</taxon>
    </lineage>
</organism>